<dbReference type="Proteomes" id="UP000316916">
    <property type="component" value="Unassembled WGS sequence"/>
</dbReference>
<feature type="signal peptide" evidence="1">
    <location>
        <begin position="1"/>
        <end position="22"/>
    </location>
</feature>
<protein>
    <recommendedName>
        <fullName evidence="4">DUF3078 domain-containing protein</fullName>
    </recommendedName>
</protein>
<evidence type="ECO:0000313" key="2">
    <source>
        <dbReference type="EMBL" id="SMO49974.1"/>
    </source>
</evidence>
<evidence type="ECO:0000256" key="1">
    <source>
        <dbReference type="SAM" id="SignalP"/>
    </source>
</evidence>
<dbReference type="AlphaFoldDB" id="A0A521BS49"/>
<dbReference type="EMBL" id="FXTC01000002">
    <property type="protein sequence ID" value="SMO49974.1"/>
    <property type="molecule type" value="Genomic_DNA"/>
</dbReference>
<sequence length="382" mass="44525">MKTFIHKLGIILFFFNALLVCAQNGGFAKKDLKSEGFYNKIEETKSGNWKDVLTDYMQASFKGLTSENKSFQFKANIFSLRSKVDSTLLIDYNYASKRETFYRNFQIQIGLNLDNDYKFKGFNYGFDWAIINKRDTTVASLARKEYESGENFEKLSSALIFALQKYRNVATPENYQKIEKLAKASIEKQYYLPIDNLPEDFKKILLEEQDGIDAKKFLDTFQDELGKLKRQPLLTVGFHSNFQKDSKFLDEFDANLVYLQGLKSKKGSKLEIDFRNQFKAKDSITTSVIKRKEFSSQLGLNISIWETKEKSIVELKPNFEYKRIVSGIMTDEKNDQFLANADLRIRILKNLWIPLILKYDIKNNNLFGFLNVSFNFDAMKKE</sequence>
<gene>
    <name evidence="2" type="ORF">SAMN06265171_10255</name>
</gene>
<feature type="chain" id="PRO_5022078519" description="DUF3078 domain-containing protein" evidence="1">
    <location>
        <begin position="23"/>
        <end position="382"/>
    </location>
</feature>
<name>A0A521BS49_9FLAO</name>
<proteinExistence type="predicted"/>
<reference evidence="2 3" key="1">
    <citation type="submission" date="2017-05" db="EMBL/GenBank/DDBJ databases">
        <authorList>
            <person name="Varghese N."/>
            <person name="Submissions S."/>
        </authorList>
    </citation>
    <scope>NUCLEOTIDE SEQUENCE [LARGE SCALE GENOMIC DNA]</scope>
    <source>
        <strain evidence="2 3">DSM 29371</strain>
    </source>
</reference>
<accession>A0A521BS49</accession>
<keyword evidence="3" id="KW-1185">Reference proteome</keyword>
<keyword evidence="1" id="KW-0732">Signal</keyword>
<evidence type="ECO:0000313" key="3">
    <source>
        <dbReference type="Proteomes" id="UP000316916"/>
    </source>
</evidence>
<organism evidence="2 3">
    <name type="scientific">Chryseobacterium rhizoplanae</name>
    <dbReference type="NCBI Taxonomy" id="1609531"/>
    <lineage>
        <taxon>Bacteria</taxon>
        <taxon>Pseudomonadati</taxon>
        <taxon>Bacteroidota</taxon>
        <taxon>Flavobacteriia</taxon>
        <taxon>Flavobacteriales</taxon>
        <taxon>Weeksellaceae</taxon>
        <taxon>Chryseobacterium group</taxon>
        <taxon>Chryseobacterium</taxon>
    </lineage>
</organism>
<evidence type="ECO:0008006" key="4">
    <source>
        <dbReference type="Google" id="ProtNLM"/>
    </source>
</evidence>